<organism evidence="5">
    <name type="scientific">marine sediment metagenome</name>
    <dbReference type="NCBI Taxonomy" id="412755"/>
    <lineage>
        <taxon>unclassified sequences</taxon>
        <taxon>metagenomes</taxon>
        <taxon>ecological metagenomes</taxon>
    </lineage>
</organism>
<evidence type="ECO:0000256" key="4">
    <source>
        <dbReference type="ARBA" id="ARBA00024207"/>
    </source>
</evidence>
<evidence type="ECO:0000313" key="5">
    <source>
        <dbReference type="EMBL" id="GAI87213.1"/>
    </source>
</evidence>
<accession>X1S2U9</accession>
<reference evidence="5" key="1">
    <citation type="journal article" date="2014" name="Front. Microbiol.">
        <title>High frequency of phylogenetically diverse reductive dehalogenase-homologous genes in deep subseafloor sedimentary metagenomes.</title>
        <authorList>
            <person name="Kawai M."/>
            <person name="Futagami T."/>
            <person name="Toyoda A."/>
            <person name="Takaki Y."/>
            <person name="Nishi S."/>
            <person name="Hori S."/>
            <person name="Arai W."/>
            <person name="Tsubouchi T."/>
            <person name="Morono Y."/>
            <person name="Uchiyama I."/>
            <person name="Ito T."/>
            <person name="Fujiyama A."/>
            <person name="Inagaki F."/>
            <person name="Takami H."/>
        </authorList>
    </citation>
    <scope>NUCLEOTIDE SEQUENCE</scope>
    <source>
        <strain evidence="5">Expedition CK06-06</strain>
    </source>
</reference>
<name>X1S2U9_9ZZZZ</name>
<dbReference type="InterPro" id="IPR008201">
    <property type="entry name" value="HepT-like"/>
</dbReference>
<dbReference type="GO" id="GO:0110001">
    <property type="term" value="C:toxin-antitoxin complex"/>
    <property type="evidence" value="ECO:0007669"/>
    <property type="project" value="InterPro"/>
</dbReference>
<evidence type="ECO:0000256" key="2">
    <source>
        <dbReference type="ARBA" id="ARBA00022722"/>
    </source>
</evidence>
<comment type="similarity">
    <text evidence="4">Belongs to the HepT RNase toxin family.</text>
</comment>
<evidence type="ECO:0000256" key="1">
    <source>
        <dbReference type="ARBA" id="ARBA00022649"/>
    </source>
</evidence>
<dbReference type="GO" id="GO:0004540">
    <property type="term" value="F:RNA nuclease activity"/>
    <property type="evidence" value="ECO:0007669"/>
    <property type="project" value="InterPro"/>
</dbReference>
<dbReference type="EMBL" id="BARW01006220">
    <property type="protein sequence ID" value="GAI87213.1"/>
    <property type="molecule type" value="Genomic_DNA"/>
</dbReference>
<keyword evidence="1" id="KW-1277">Toxin-antitoxin system</keyword>
<dbReference type="InterPro" id="IPR037038">
    <property type="entry name" value="HepT-like_sf"/>
</dbReference>
<gene>
    <name evidence="5" type="ORF">S12H4_13048</name>
</gene>
<dbReference type="Gene3D" id="1.20.120.580">
    <property type="entry name" value="bsu32300-like"/>
    <property type="match status" value="1"/>
</dbReference>
<comment type="caution">
    <text evidence="5">The sequence shown here is derived from an EMBL/GenBank/DDBJ whole genome shotgun (WGS) entry which is preliminary data.</text>
</comment>
<proteinExistence type="inferred from homology"/>
<dbReference type="AlphaFoldDB" id="X1S2U9"/>
<evidence type="ECO:0008006" key="6">
    <source>
        <dbReference type="Google" id="ProtNLM"/>
    </source>
</evidence>
<protein>
    <recommendedName>
        <fullName evidence="6">DUF86 domain-containing protein</fullName>
    </recommendedName>
</protein>
<dbReference type="GO" id="GO:0016787">
    <property type="term" value="F:hydrolase activity"/>
    <property type="evidence" value="ECO:0007669"/>
    <property type="project" value="UniProtKB-KW"/>
</dbReference>
<sequence length="96" mass="11421">MVNPEIINSRLREMEENLSLLEELKSTPFDKFSKDPKIFKLALYCLQICIQSLLDICHHIIVDNIFSCKKFDPVVAKRFTRQFFRAKSVKNRFLIR</sequence>
<dbReference type="Pfam" id="PF01934">
    <property type="entry name" value="HepT-like"/>
    <property type="match status" value="1"/>
</dbReference>
<keyword evidence="2" id="KW-0540">Nuclease</keyword>
<evidence type="ECO:0000256" key="3">
    <source>
        <dbReference type="ARBA" id="ARBA00022801"/>
    </source>
</evidence>
<keyword evidence="3" id="KW-0378">Hydrolase</keyword>